<dbReference type="EMBL" id="JBHSZI010000001">
    <property type="protein sequence ID" value="MFC7058345.1"/>
    <property type="molecule type" value="Genomic_DNA"/>
</dbReference>
<name>A0ABD5VZ99_9EURY</name>
<sequence>MTTVVVTVALLQYLGVFGPSEAVDLMYLAGLCLTLPVVTYLLTVVCENTTLVSQ</sequence>
<protein>
    <submittedName>
        <fullName evidence="1">Uncharacterized protein</fullName>
    </submittedName>
</protein>
<gene>
    <name evidence="1" type="ORF">ACFQQG_09370</name>
</gene>
<accession>A0ABD5VZ99</accession>
<dbReference type="AlphaFoldDB" id="A0ABD5VZ99"/>
<dbReference type="Proteomes" id="UP001596445">
    <property type="component" value="Unassembled WGS sequence"/>
</dbReference>
<keyword evidence="2" id="KW-1185">Reference proteome</keyword>
<evidence type="ECO:0000313" key="1">
    <source>
        <dbReference type="EMBL" id="MFC7058345.1"/>
    </source>
</evidence>
<dbReference type="RefSeq" id="WP_382185237.1">
    <property type="nucleotide sequence ID" value="NZ_JBHSZI010000001.1"/>
</dbReference>
<reference evidence="1 2" key="1">
    <citation type="journal article" date="2019" name="Int. J. Syst. Evol. Microbiol.">
        <title>The Global Catalogue of Microorganisms (GCM) 10K type strain sequencing project: providing services to taxonomists for standard genome sequencing and annotation.</title>
        <authorList>
            <consortium name="The Broad Institute Genomics Platform"/>
            <consortium name="The Broad Institute Genome Sequencing Center for Infectious Disease"/>
            <person name="Wu L."/>
            <person name="Ma J."/>
        </authorList>
    </citation>
    <scope>NUCLEOTIDE SEQUENCE [LARGE SCALE GENOMIC DNA]</scope>
    <source>
        <strain evidence="1 2">JCM 30072</strain>
    </source>
</reference>
<comment type="caution">
    <text evidence="1">The sequence shown here is derived from an EMBL/GenBank/DDBJ whole genome shotgun (WGS) entry which is preliminary data.</text>
</comment>
<organism evidence="1 2">
    <name type="scientific">Halovenus salina</name>
    <dbReference type="NCBI Taxonomy" id="1510225"/>
    <lineage>
        <taxon>Archaea</taxon>
        <taxon>Methanobacteriati</taxon>
        <taxon>Methanobacteriota</taxon>
        <taxon>Stenosarchaea group</taxon>
        <taxon>Halobacteria</taxon>
        <taxon>Halobacteriales</taxon>
        <taxon>Haloarculaceae</taxon>
        <taxon>Halovenus</taxon>
    </lineage>
</organism>
<evidence type="ECO:0000313" key="2">
    <source>
        <dbReference type="Proteomes" id="UP001596445"/>
    </source>
</evidence>
<proteinExistence type="predicted"/>